<organism evidence="10">
    <name type="scientific">mine drainage metagenome</name>
    <dbReference type="NCBI Taxonomy" id="410659"/>
    <lineage>
        <taxon>unclassified sequences</taxon>
        <taxon>metagenomes</taxon>
        <taxon>ecological metagenomes</taxon>
    </lineage>
</organism>
<dbReference type="InterPro" id="IPR001783">
    <property type="entry name" value="Lumazine-bd"/>
</dbReference>
<evidence type="ECO:0000256" key="4">
    <source>
        <dbReference type="ARBA" id="ARBA00012827"/>
    </source>
</evidence>
<dbReference type="NCBIfam" id="NF009566">
    <property type="entry name" value="PRK13020.1"/>
    <property type="match status" value="1"/>
</dbReference>
<sequence>MFTGIVRGVGEVVAVEQAAHGARLVVGVGEPLLRFARGASVCINGACLTVVQGRSGRYAFDLSEETLHRTALGDLKAGERVNLEPALRMRDELGGHFVTGHIDGVGAVVRMEERGDCLELDIASPKPLMRLIAVKGSIAVDGVSLTVNAVGEESLSVMLIPYTRARTIAGRYGLGQRVNLEADLLARYLDRLHGG</sequence>
<protein>
    <recommendedName>
        <fullName evidence="5">Riboflavin synthase</fullName>
        <ecNumber evidence="4">2.5.1.9</ecNumber>
    </recommendedName>
</protein>
<dbReference type="NCBIfam" id="NF006767">
    <property type="entry name" value="PRK09289.1"/>
    <property type="match status" value="1"/>
</dbReference>
<evidence type="ECO:0000256" key="3">
    <source>
        <dbReference type="ARBA" id="ARBA00004887"/>
    </source>
</evidence>
<dbReference type="InterPro" id="IPR026017">
    <property type="entry name" value="Lumazine-bd_dom"/>
</dbReference>
<gene>
    <name evidence="10" type="ORF">B1B_10885</name>
</gene>
<keyword evidence="6" id="KW-0686">Riboflavin biosynthesis</keyword>
<dbReference type="CDD" id="cd00402">
    <property type="entry name" value="Riboflavin_synthase_like"/>
    <property type="match status" value="1"/>
</dbReference>
<dbReference type="InterPro" id="IPR017938">
    <property type="entry name" value="Riboflavin_synthase-like_b-brl"/>
</dbReference>
<name>T1A4D3_9ZZZZ</name>
<dbReference type="Pfam" id="PF00677">
    <property type="entry name" value="Lum_binding"/>
    <property type="match status" value="2"/>
</dbReference>
<evidence type="ECO:0000256" key="8">
    <source>
        <dbReference type="ARBA" id="ARBA00022737"/>
    </source>
</evidence>
<dbReference type="FunFam" id="2.40.30.20:FF:000004">
    <property type="entry name" value="Riboflavin synthase, alpha subunit"/>
    <property type="match status" value="1"/>
</dbReference>
<dbReference type="Gene3D" id="2.40.30.20">
    <property type="match status" value="2"/>
</dbReference>
<dbReference type="EMBL" id="AUZY01007039">
    <property type="protein sequence ID" value="EQD51768.1"/>
    <property type="molecule type" value="Genomic_DNA"/>
</dbReference>
<comment type="function">
    <text evidence="2">Catalyzes the dismutation of two molecules of 6,7-dimethyl-8-ribityllumazine, resulting in the formation of riboflavin and 5-amino-6-(D-ribitylamino)uracil.</text>
</comment>
<dbReference type="InterPro" id="IPR023366">
    <property type="entry name" value="ATP_synth_asu-like_sf"/>
</dbReference>
<evidence type="ECO:0000313" key="10">
    <source>
        <dbReference type="EMBL" id="EQD51768.1"/>
    </source>
</evidence>
<reference evidence="10" key="2">
    <citation type="journal article" date="2014" name="ISME J.">
        <title>Microbial stratification in low pH oxic and suboxic macroscopic growths along an acid mine drainage.</title>
        <authorList>
            <person name="Mendez-Garcia C."/>
            <person name="Mesa V."/>
            <person name="Sprenger R.R."/>
            <person name="Richter M."/>
            <person name="Diez M.S."/>
            <person name="Solano J."/>
            <person name="Bargiela R."/>
            <person name="Golyshina O.V."/>
            <person name="Manteca A."/>
            <person name="Ramos J.L."/>
            <person name="Gallego J.R."/>
            <person name="Llorente I."/>
            <person name="Martins Dos Santos V.A."/>
            <person name="Jensen O.N."/>
            <person name="Pelaez A.I."/>
            <person name="Sanchez J."/>
            <person name="Ferrer M."/>
        </authorList>
    </citation>
    <scope>NUCLEOTIDE SEQUENCE</scope>
</reference>
<comment type="catalytic activity">
    <reaction evidence="1">
        <text>2 6,7-dimethyl-8-(1-D-ribityl)lumazine + H(+) = 5-amino-6-(D-ribitylamino)uracil + riboflavin</text>
        <dbReference type="Rhea" id="RHEA:20772"/>
        <dbReference type="ChEBI" id="CHEBI:15378"/>
        <dbReference type="ChEBI" id="CHEBI:15934"/>
        <dbReference type="ChEBI" id="CHEBI:57986"/>
        <dbReference type="ChEBI" id="CHEBI:58201"/>
        <dbReference type="EC" id="2.5.1.9"/>
    </reaction>
</comment>
<proteinExistence type="predicted"/>
<evidence type="ECO:0000256" key="2">
    <source>
        <dbReference type="ARBA" id="ARBA00002803"/>
    </source>
</evidence>
<dbReference type="GO" id="GO:0004746">
    <property type="term" value="F:riboflavin synthase activity"/>
    <property type="evidence" value="ECO:0007669"/>
    <property type="project" value="UniProtKB-EC"/>
</dbReference>
<dbReference type="PANTHER" id="PTHR21098">
    <property type="entry name" value="RIBOFLAVIN SYNTHASE ALPHA CHAIN"/>
    <property type="match status" value="1"/>
</dbReference>
<keyword evidence="8" id="KW-0677">Repeat</keyword>
<feature type="domain" description="Lumazine-binding" evidence="9">
    <location>
        <begin position="97"/>
        <end position="193"/>
    </location>
</feature>
<dbReference type="EC" id="2.5.1.9" evidence="4"/>
<dbReference type="FunFam" id="2.40.30.20:FF:000003">
    <property type="entry name" value="Riboflavin synthase, alpha subunit"/>
    <property type="match status" value="1"/>
</dbReference>
<dbReference type="NCBIfam" id="TIGR00187">
    <property type="entry name" value="ribE"/>
    <property type="match status" value="1"/>
</dbReference>
<dbReference type="GO" id="GO:0009231">
    <property type="term" value="P:riboflavin biosynthetic process"/>
    <property type="evidence" value="ECO:0007669"/>
    <property type="project" value="UniProtKB-KW"/>
</dbReference>
<evidence type="ECO:0000259" key="9">
    <source>
        <dbReference type="PROSITE" id="PS51177"/>
    </source>
</evidence>
<dbReference type="PROSITE" id="PS51177">
    <property type="entry name" value="LUMAZINE_BIND"/>
    <property type="match status" value="2"/>
</dbReference>
<dbReference type="SUPFAM" id="SSF63380">
    <property type="entry name" value="Riboflavin synthase domain-like"/>
    <property type="match status" value="2"/>
</dbReference>
<dbReference type="PIRSF" id="PIRSF000498">
    <property type="entry name" value="Riboflavin_syn_A"/>
    <property type="match status" value="1"/>
</dbReference>
<comment type="caution">
    <text evidence="10">The sequence shown here is derived from an EMBL/GenBank/DDBJ whole genome shotgun (WGS) entry which is preliminary data.</text>
</comment>
<reference evidence="10" key="1">
    <citation type="submission" date="2013-08" db="EMBL/GenBank/DDBJ databases">
        <authorList>
            <person name="Mendez C."/>
            <person name="Richter M."/>
            <person name="Ferrer M."/>
            <person name="Sanchez J."/>
        </authorList>
    </citation>
    <scope>NUCLEOTIDE SEQUENCE</scope>
</reference>
<evidence type="ECO:0000256" key="7">
    <source>
        <dbReference type="ARBA" id="ARBA00022679"/>
    </source>
</evidence>
<evidence type="ECO:0000256" key="5">
    <source>
        <dbReference type="ARBA" id="ARBA00013950"/>
    </source>
</evidence>
<evidence type="ECO:0000256" key="1">
    <source>
        <dbReference type="ARBA" id="ARBA00000968"/>
    </source>
</evidence>
<evidence type="ECO:0000256" key="6">
    <source>
        <dbReference type="ARBA" id="ARBA00022619"/>
    </source>
</evidence>
<accession>T1A4D3</accession>
<comment type="pathway">
    <text evidence="3">Cofactor biosynthesis; riboflavin biosynthesis; riboflavin from 2-hydroxy-3-oxobutyl phosphate and 5-amino-6-(D-ribitylamino)uracil: step 2/2.</text>
</comment>
<dbReference type="PANTHER" id="PTHR21098:SF12">
    <property type="entry name" value="RIBOFLAVIN SYNTHASE"/>
    <property type="match status" value="1"/>
</dbReference>
<dbReference type="AlphaFoldDB" id="T1A4D3"/>
<keyword evidence="7 10" id="KW-0808">Transferase</keyword>
<feature type="domain" description="Lumazine-binding" evidence="9">
    <location>
        <begin position="1"/>
        <end position="96"/>
    </location>
</feature>